<reference evidence="2 3" key="1">
    <citation type="journal article" date="2019" name="Sci. Rep.">
        <title>Orb-weaving spider Araneus ventricosus genome elucidates the spidroin gene catalogue.</title>
        <authorList>
            <person name="Kono N."/>
            <person name="Nakamura H."/>
            <person name="Ohtoshi R."/>
            <person name="Moran D.A.P."/>
            <person name="Shinohara A."/>
            <person name="Yoshida Y."/>
            <person name="Fujiwara M."/>
            <person name="Mori M."/>
            <person name="Tomita M."/>
            <person name="Arakawa K."/>
        </authorList>
    </citation>
    <scope>NUCLEOTIDE SEQUENCE [LARGE SCALE GENOMIC DNA]</scope>
</reference>
<evidence type="ECO:0000313" key="3">
    <source>
        <dbReference type="Proteomes" id="UP000499080"/>
    </source>
</evidence>
<gene>
    <name evidence="2" type="ORF">AVEN_106040_1</name>
</gene>
<proteinExistence type="predicted"/>
<evidence type="ECO:0000313" key="2">
    <source>
        <dbReference type="EMBL" id="GBO32313.1"/>
    </source>
</evidence>
<feature type="compositionally biased region" description="Pro residues" evidence="1">
    <location>
        <begin position="51"/>
        <end position="60"/>
    </location>
</feature>
<name>A0A4Y2W3P7_ARAVE</name>
<protein>
    <submittedName>
        <fullName evidence="2">Uncharacterized protein</fullName>
    </submittedName>
</protein>
<dbReference type="EMBL" id="BGPR01055771">
    <property type="protein sequence ID" value="GBO32313.1"/>
    <property type="molecule type" value="Genomic_DNA"/>
</dbReference>
<organism evidence="2 3">
    <name type="scientific">Araneus ventricosus</name>
    <name type="common">Orbweaver spider</name>
    <name type="synonym">Epeira ventricosa</name>
    <dbReference type="NCBI Taxonomy" id="182803"/>
    <lineage>
        <taxon>Eukaryota</taxon>
        <taxon>Metazoa</taxon>
        <taxon>Ecdysozoa</taxon>
        <taxon>Arthropoda</taxon>
        <taxon>Chelicerata</taxon>
        <taxon>Arachnida</taxon>
        <taxon>Araneae</taxon>
        <taxon>Araneomorphae</taxon>
        <taxon>Entelegynae</taxon>
        <taxon>Araneoidea</taxon>
        <taxon>Araneidae</taxon>
        <taxon>Araneus</taxon>
    </lineage>
</organism>
<comment type="caution">
    <text evidence="2">The sequence shown here is derived from an EMBL/GenBank/DDBJ whole genome shotgun (WGS) entry which is preliminary data.</text>
</comment>
<dbReference type="AlphaFoldDB" id="A0A4Y2W3P7"/>
<feature type="region of interest" description="Disordered" evidence="1">
    <location>
        <begin position="1"/>
        <end position="62"/>
    </location>
</feature>
<evidence type="ECO:0000256" key="1">
    <source>
        <dbReference type="SAM" id="MobiDB-lite"/>
    </source>
</evidence>
<dbReference type="Proteomes" id="UP000499080">
    <property type="component" value="Unassembled WGS sequence"/>
</dbReference>
<sequence>MDDKMEKEEEFQRHRNKRKPSLEDTSIPKKQLTKSPVKLSNKFEGLVEQNDPPPTPPIPPVALKRTDNYKVIIKRLNEVKKISCKVKPSGEMFYFYIRRSPSKTYGLPRRGETRILRSIHQS</sequence>
<keyword evidence="3" id="KW-1185">Reference proteome</keyword>
<dbReference type="OrthoDB" id="7477923at2759"/>
<feature type="compositionally biased region" description="Basic and acidic residues" evidence="1">
    <location>
        <begin position="1"/>
        <end position="13"/>
    </location>
</feature>
<accession>A0A4Y2W3P7</accession>